<evidence type="ECO:0008006" key="3">
    <source>
        <dbReference type="Google" id="ProtNLM"/>
    </source>
</evidence>
<protein>
    <recommendedName>
        <fullName evidence="3">Arginine deiminase</fullName>
    </recommendedName>
</protein>
<name>A0A7S1X1R9_9CHLO</name>
<feature type="compositionally biased region" description="Polar residues" evidence="1">
    <location>
        <begin position="23"/>
        <end position="33"/>
    </location>
</feature>
<dbReference type="Gene3D" id="3.75.10.10">
    <property type="entry name" value="L-arginine/glycine Amidinotransferase, Chain A"/>
    <property type="match status" value="1"/>
</dbReference>
<dbReference type="AlphaFoldDB" id="A0A7S1X1R9"/>
<dbReference type="SUPFAM" id="SSF55909">
    <property type="entry name" value="Pentein"/>
    <property type="match status" value="1"/>
</dbReference>
<organism evidence="2">
    <name type="scientific">Tetraselmis chuii</name>
    <dbReference type="NCBI Taxonomy" id="63592"/>
    <lineage>
        <taxon>Eukaryota</taxon>
        <taxon>Viridiplantae</taxon>
        <taxon>Chlorophyta</taxon>
        <taxon>core chlorophytes</taxon>
        <taxon>Chlorodendrophyceae</taxon>
        <taxon>Chlorodendrales</taxon>
        <taxon>Chlorodendraceae</taxon>
        <taxon>Tetraselmis</taxon>
    </lineage>
</organism>
<accession>A0A7S1X1R9</accession>
<reference evidence="2" key="1">
    <citation type="submission" date="2021-01" db="EMBL/GenBank/DDBJ databases">
        <authorList>
            <person name="Corre E."/>
            <person name="Pelletier E."/>
            <person name="Niang G."/>
            <person name="Scheremetjew M."/>
            <person name="Finn R."/>
            <person name="Kale V."/>
            <person name="Holt S."/>
            <person name="Cochrane G."/>
            <person name="Meng A."/>
            <person name="Brown T."/>
            <person name="Cohen L."/>
        </authorList>
    </citation>
    <scope>NUCLEOTIDE SEQUENCE</scope>
    <source>
        <strain evidence="2">PLY429</strain>
    </source>
</reference>
<dbReference type="GO" id="GO:0016990">
    <property type="term" value="F:arginine deiminase activity"/>
    <property type="evidence" value="ECO:0007669"/>
    <property type="project" value="TreeGrafter"/>
</dbReference>
<proteinExistence type="predicted"/>
<dbReference type="PANTHER" id="PTHR47271">
    <property type="entry name" value="ARGININE DEIMINASE"/>
    <property type="match status" value="1"/>
</dbReference>
<dbReference type="EMBL" id="HBGG01013003">
    <property type="protein sequence ID" value="CAD9204419.1"/>
    <property type="molecule type" value="Transcribed_RNA"/>
</dbReference>
<gene>
    <name evidence="2" type="ORF">TCHU04912_LOCUS6654</name>
</gene>
<evidence type="ECO:0000313" key="2">
    <source>
        <dbReference type="EMBL" id="CAD9204419.1"/>
    </source>
</evidence>
<evidence type="ECO:0000256" key="1">
    <source>
        <dbReference type="SAM" id="MobiDB-lite"/>
    </source>
</evidence>
<dbReference type="Pfam" id="PF02274">
    <property type="entry name" value="ADI"/>
    <property type="match status" value="1"/>
</dbReference>
<dbReference type="GO" id="GO:0019546">
    <property type="term" value="P:L-arginine deiminase pathway"/>
    <property type="evidence" value="ECO:0007669"/>
    <property type="project" value="TreeGrafter"/>
</dbReference>
<dbReference type="PANTHER" id="PTHR47271:SF2">
    <property type="entry name" value="ARGININE DEIMINASE"/>
    <property type="match status" value="1"/>
</dbReference>
<feature type="region of interest" description="Disordered" evidence="1">
    <location>
        <begin position="1"/>
        <end position="44"/>
    </location>
</feature>
<sequence length="478" mass="53607">MSSFRENSAPFFGRPSPNPSDDYWSSQMNSRPPTGSGGNMTMGGITSALTRSLRMSSAQDLTGVGSRNDELKARQEHENDVATTVIVCEPERSTVMMGGLHPRASLFEKTVHLDKASKQHRHFREVLAANGLKVCTVQEILAVGVDKHLRARIELEELAMRSLEYQTPGADLSTWTEEDKFYLSDDYKRQVIESMSVTQIIDTILTRPIVNIAYSGRDTGMTASYSFRPLSNLIYTRDQQITTCRGVVMARLRSEQRQNEVQLMKHVMLKIGMQVVGEIEAPGFLEGGDFVAAGRDLALLGIGLRSNMEAAQQLMEKDLLGCRRLAVVRDDFEKHQDRMHLDCCFSIISDTCCIMLEEMIGSESPTRRLVDEFTRDSNGQYKLTREGVEFSEFIKFEGYHIIPISGPDQLQYGCNVLNLGKGKIISVHKGTARQITRCPQFTGDVQVVEYDQITSMYGAVHCSSQVVHRHPRPTYGQD</sequence>